<dbReference type="KEGG" id="cvn:111109192"/>
<dbReference type="AlphaFoldDB" id="A0A8B8BC26"/>
<dbReference type="GeneID" id="111109192"/>
<proteinExistence type="predicted"/>
<protein>
    <submittedName>
        <fullName evidence="2">Uncharacterized protein LOC111109192</fullName>
    </submittedName>
</protein>
<name>A0A8B8BC26_CRAVI</name>
<dbReference type="RefSeq" id="XP_022300982.1">
    <property type="nucleotide sequence ID" value="XM_022445274.1"/>
</dbReference>
<sequence length="144" mass="16012">MTTICKTRIDAAVIIEAHQSSTNGSFVAGLGCDGDLDTFSLTNDGWNQSWTATLVNKSYDIVWIFVRIKSDSFNLTMGVDNANSITCVNITKPPEERSSITEKILTCSEFYKAIDKIEVINTGDGPLKVFEFRIMGMTTLPRRF</sequence>
<organism evidence="1 2">
    <name type="scientific">Crassostrea virginica</name>
    <name type="common">Eastern oyster</name>
    <dbReference type="NCBI Taxonomy" id="6565"/>
    <lineage>
        <taxon>Eukaryota</taxon>
        <taxon>Metazoa</taxon>
        <taxon>Spiralia</taxon>
        <taxon>Lophotrochozoa</taxon>
        <taxon>Mollusca</taxon>
        <taxon>Bivalvia</taxon>
        <taxon>Autobranchia</taxon>
        <taxon>Pteriomorphia</taxon>
        <taxon>Ostreida</taxon>
        <taxon>Ostreoidea</taxon>
        <taxon>Ostreidae</taxon>
        <taxon>Crassostrea</taxon>
    </lineage>
</organism>
<evidence type="ECO:0000313" key="1">
    <source>
        <dbReference type="Proteomes" id="UP000694844"/>
    </source>
</evidence>
<accession>A0A8B8BC26</accession>
<gene>
    <name evidence="2" type="primary">LOC111109192</name>
</gene>
<reference evidence="2" key="1">
    <citation type="submission" date="2025-08" db="UniProtKB">
        <authorList>
            <consortium name="RefSeq"/>
        </authorList>
    </citation>
    <scope>IDENTIFICATION</scope>
    <source>
        <tissue evidence="2">Whole sample</tissue>
    </source>
</reference>
<dbReference type="PROSITE" id="PS51257">
    <property type="entry name" value="PROKAR_LIPOPROTEIN"/>
    <property type="match status" value="1"/>
</dbReference>
<keyword evidence="1" id="KW-1185">Reference proteome</keyword>
<dbReference type="OrthoDB" id="10556415at2759"/>
<dbReference type="Proteomes" id="UP000694844">
    <property type="component" value="Chromosome 8"/>
</dbReference>
<evidence type="ECO:0000313" key="2">
    <source>
        <dbReference type="RefSeq" id="XP_022300982.1"/>
    </source>
</evidence>